<dbReference type="CDD" id="cd01650">
    <property type="entry name" value="RT_nLTR_like"/>
    <property type="match status" value="1"/>
</dbReference>
<dbReference type="SUPFAM" id="SSF56672">
    <property type="entry name" value="DNA/RNA polymerases"/>
    <property type="match status" value="1"/>
</dbReference>
<evidence type="ECO:0000259" key="1">
    <source>
        <dbReference type="PROSITE" id="PS50878"/>
    </source>
</evidence>
<name>A0A5B6WIQ8_9ROSI</name>
<reference evidence="3" key="1">
    <citation type="journal article" date="2019" name="Plant Biotechnol. J.">
        <title>Genome sequencing of the Australian wild diploid species Gossypium australe highlights disease resistance and delayed gland morphogenesis.</title>
        <authorList>
            <person name="Cai Y."/>
            <person name="Cai X."/>
            <person name="Wang Q."/>
            <person name="Wang P."/>
            <person name="Zhang Y."/>
            <person name="Cai C."/>
            <person name="Xu Y."/>
            <person name="Wang K."/>
            <person name="Zhou Z."/>
            <person name="Wang C."/>
            <person name="Geng S."/>
            <person name="Li B."/>
            <person name="Dong Q."/>
            <person name="Hou Y."/>
            <person name="Wang H."/>
            <person name="Ai P."/>
            <person name="Liu Z."/>
            <person name="Yi F."/>
            <person name="Sun M."/>
            <person name="An G."/>
            <person name="Cheng J."/>
            <person name="Zhang Y."/>
            <person name="Shi Q."/>
            <person name="Xie Y."/>
            <person name="Shi X."/>
            <person name="Chang Y."/>
            <person name="Huang F."/>
            <person name="Chen Y."/>
            <person name="Hong S."/>
            <person name="Mi L."/>
            <person name="Sun Q."/>
            <person name="Zhang L."/>
            <person name="Zhou B."/>
            <person name="Peng R."/>
            <person name="Zhang X."/>
            <person name="Liu F."/>
        </authorList>
    </citation>
    <scope>NUCLEOTIDE SEQUENCE [LARGE SCALE GENOMIC DNA]</scope>
    <source>
        <strain evidence="3">cv. PA1801</strain>
    </source>
</reference>
<gene>
    <name evidence="2" type="ORF">EPI10_021677</name>
</gene>
<dbReference type="InterPro" id="IPR000477">
    <property type="entry name" value="RT_dom"/>
</dbReference>
<dbReference type="GO" id="GO:0003964">
    <property type="term" value="F:RNA-directed DNA polymerase activity"/>
    <property type="evidence" value="ECO:0007669"/>
    <property type="project" value="UniProtKB-KW"/>
</dbReference>
<organism evidence="2 3">
    <name type="scientific">Gossypium australe</name>
    <dbReference type="NCBI Taxonomy" id="47621"/>
    <lineage>
        <taxon>Eukaryota</taxon>
        <taxon>Viridiplantae</taxon>
        <taxon>Streptophyta</taxon>
        <taxon>Embryophyta</taxon>
        <taxon>Tracheophyta</taxon>
        <taxon>Spermatophyta</taxon>
        <taxon>Magnoliopsida</taxon>
        <taxon>eudicotyledons</taxon>
        <taxon>Gunneridae</taxon>
        <taxon>Pentapetalae</taxon>
        <taxon>rosids</taxon>
        <taxon>malvids</taxon>
        <taxon>Malvales</taxon>
        <taxon>Malvaceae</taxon>
        <taxon>Malvoideae</taxon>
        <taxon>Gossypium</taxon>
    </lineage>
</organism>
<dbReference type="EMBL" id="SMMG02000003">
    <property type="protein sequence ID" value="KAA3481303.1"/>
    <property type="molecule type" value="Genomic_DNA"/>
</dbReference>
<proteinExistence type="predicted"/>
<dbReference type="PROSITE" id="PS50878">
    <property type="entry name" value="RT_POL"/>
    <property type="match status" value="1"/>
</dbReference>
<keyword evidence="3" id="KW-1185">Reference proteome</keyword>
<comment type="caution">
    <text evidence="2">The sequence shown here is derived from an EMBL/GenBank/DDBJ whole genome shotgun (WGS) entry which is preliminary data.</text>
</comment>
<keyword evidence="2" id="KW-0548">Nucleotidyltransferase</keyword>
<dbReference type="OrthoDB" id="1748430at2759"/>
<evidence type="ECO:0000313" key="2">
    <source>
        <dbReference type="EMBL" id="KAA3481303.1"/>
    </source>
</evidence>
<accession>A0A5B6WIQ8</accession>
<dbReference type="AlphaFoldDB" id="A0A5B6WIQ8"/>
<feature type="domain" description="Reverse transcriptase" evidence="1">
    <location>
        <begin position="277"/>
        <end position="574"/>
    </location>
</feature>
<keyword evidence="2" id="KW-0695">RNA-directed DNA polymerase</keyword>
<dbReference type="InterPro" id="IPR043502">
    <property type="entry name" value="DNA/RNA_pol_sf"/>
</dbReference>
<dbReference type="PANTHER" id="PTHR46890">
    <property type="entry name" value="NON-LTR RETROLELEMENT REVERSE TRANSCRIPTASE-LIKE PROTEIN-RELATED"/>
    <property type="match status" value="1"/>
</dbReference>
<dbReference type="Pfam" id="PF00078">
    <property type="entry name" value="RVT_1"/>
    <property type="match status" value="1"/>
</dbReference>
<dbReference type="Proteomes" id="UP000325315">
    <property type="component" value="Unassembled WGS sequence"/>
</dbReference>
<dbReference type="PANTHER" id="PTHR46890:SF48">
    <property type="entry name" value="RNA-DIRECTED DNA POLYMERASE"/>
    <property type="match status" value="1"/>
</dbReference>
<dbReference type="InterPro" id="IPR052343">
    <property type="entry name" value="Retrotransposon-Effector_Assoc"/>
</dbReference>
<evidence type="ECO:0000313" key="3">
    <source>
        <dbReference type="Proteomes" id="UP000325315"/>
    </source>
</evidence>
<keyword evidence="2" id="KW-0808">Transferase</keyword>
<sequence length="703" mass="80484">MGHSSLGKEGGLLNAWTGLLQYFLVLEFSKLYVTHLPRIKSDHRPLKLSLFSKVHSPKGRSFRFLAGWIEHPSFPRMSGSMSTLHSKFTDQVKNWNKEVYGHIFTCKKLLSCKLEHIEIEQDKSSSEFLEQVEMDVREELENVLHHEEILWQQKACCDWLVLGDWNTKFFHFRALRRRNQNKITALKNSLGEWIMDDDYLKLEAVNFYSKLYGEHPRPRRDFPSVVFPCLKDEDFNILNRLVSNEEIKAALFDMSTLKAPESDVGSCGASVFSWVREVFEGKSIDLELNNTLIVLIPKTHNPVEFSQFRPISLCSVLYKLVMKALSSEQAGFVAGRNITDNIIIAQEVIHSMRGAQKTRKWMAIKINLEKAFDRVQWDFIEASLQAACIPVYLRNFIMSAISSSTMQVLWNGVPTQKFRPARGVRQGCPLSPYLFILCIEWLGYSIRNAIGVDIWILFSHADENQARVIKNILDDFCDYSGHRINSRKTNIFFSKVVDDNLGAYNHQFGLLPGSTSSSWQSHQQHFELCGVKGASKKSLVSWDSVCQPKSHGGLRLRQLKDHNTSFMMKVGFNIISNTNALWIQVLRSKYRVPSGLPDDLSRSRCSFLWRSISKVWPLSHENLIWSVKDGNSIKCWQDPWIPNCGSLFKIIPYPANLFLDCSLNSMVAGDGSWKLDLFKPWVPDEIINKITGVPPPHLSSGPD</sequence>
<protein>
    <submittedName>
        <fullName evidence="2">Reverse transcriptase</fullName>
    </submittedName>
</protein>